<evidence type="ECO:0000256" key="1">
    <source>
        <dbReference type="SAM" id="MobiDB-lite"/>
    </source>
</evidence>
<proteinExistence type="predicted"/>
<organism evidence="2">
    <name type="scientific">Anopheles sinensis</name>
    <name type="common">Mosquito</name>
    <dbReference type="NCBI Taxonomy" id="74873"/>
    <lineage>
        <taxon>Eukaryota</taxon>
        <taxon>Metazoa</taxon>
        <taxon>Ecdysozoa</taxon>
        <taxon>Arthropoda</taxon>
        <taxon>Hexapoda</taxon>
        <taxon>Insecta</taxon>
        <taxon>Pterygota</taxon>
        <taxon>Neoptera</taxon>
        <taxon>Endopterygota</taxon>
        <taxon>Diptera</taxon>
        <taxon>Nematocera</taxon>
        <taxon>Culicoidea</taxon>
        <taxon>Culicidae</taxon>
        <taxon>Anophelinae</taxon>
        <taxon>Anopheles</taxon>
    </lineage>
</organism>
<name>A0A084VFY6_ANOSI</name>
<dbReference type="EnsemblMetazoa" id="ASIC004074-RA">
    <property type="protein sequence ID" value="ASIC004074-PA"/>
    <property type="gene ID" value="ASIC004074"/>
</dbReference>
<keyword evidence="4" id="KW-1185">Reference proteome</keyword>
<gene>
    <name evidence="2" type="ORF">ZHAS_00004074</name>
</gene>
<evidence type="ECO:0000313" key="4">
    <source>
        <dbReference type="Proteomes" id="UP000030765"/>
    </source>
</evidence>
<reference evidence="3" key="2">
    <citation type="submission" date="2020-05" db="UniProtKB">
        <authorList>
            <consortium name="EnsemblMetazoa"/>
        </authorList>
    </citation>
    <scope>IDENTIFICATION</scope>
</reference>
<reference evidence="2 4" key="1">
    <citation type="journal article" date="2014" name="BMC Genomics">
        <title>Genome sequence of Anopheles sinensis provides insight into genetics basis of mosquito competence for malaria parasites.</title>
        <authorList>
            <person name="Zhou D."/>
            <person name="Zhang D."/>
            <person name="Ding G."/>
            <person name="Shi L."/>
            <person name="Hou Q."/>
            <person name="Ye Y."/>
            <person name="Xu Y."/>
            <person name="Zhou H."/>
            <person name="Xiong C."/>
            <person name="Li S."/>
            <person name="Yu J."/>
            <person name="Hong S."/>
            <person name="Yu X."/>
            <person name="Zou P."/>
            <person name="Chen C."/>
            <person name="Chang X."/>
            <person name="Wang W."/>
            <person name="Lv Y."/>
            <person name="Sun Y."/>
            <person name="Ma L."/>
            <person name="Shen B."/>
            <person name="Zhu C."/>
        </authorList>
    </citation>
    <scope>NUCLEOTIDE SEQUENCE [LARGE SCALE GENOMIC DNA]</scope>
</reference>
<dbReference type="VEuPathDB" id="VectorBase:ASIC004074"/>
<dbReference type="AlphaFoldDB" id="A0A084VFY6"/>
<dbReference type="Proteomes" id="UP000030765">
    <property type="component" value="Unassembled WGS sequence"/>
</dbReference>
<evidence type="ECO:0000313" key="3">
    <source>
        <dbReference type="EnsemblMetazoa" id="ASIC004074-PA"/>
    </source>
</evidence>
<feature type="region of interest" description="Disordered" evidence="1">
    <location>
        <begin position="54"/>
        <end position="78"/>
    </location>
</feature>
<evidence type="ECO:0000313" key="2">
    <source>
        <dbReference type="EMBL" id="KFB36880.1"/>
    </source>
</evidence>
<dbReference type="EMBL" id="ATLV01012572">
    <property type="status" value="NOT_ANNOTATED_CDS"/>
    <property type="molecule type" value="Genomic_DNA"/>
</dbReference>
<protein>
    <submittedName>
        <fullName evidence="2 3">Uncharacterized protein</fullName>
    </submittedName>
</protein>
<sequence>MGRTLVGTTTSAHGSAVCRAHHRPSVITHTARTADRTPPSWLCGVFAVPRIARGGENGCSAGSRTPGDTHTRSHSRPLESASFNVLRDLYRAGSG</sequence>
<dbReference type="EMBL" id="KE524806">
    <property type="protein sequence ID" value="KFB36880.1"/>
    <property type="molecule type" value="Genomic_DNA"/>
</dbReference>
<accession>A0A084VFY6</accession>